<dbReference type="Proteomes" id="UP000267342">
    <property type="component" value="Chromosome"/>
</dbReference>
<dbReference type="PRINTS" id="PR00471">
    <property type="entry name" value="ACETATEKNASE"/>
</dbReference>
<keyword evidence="4 9" id="KW-0479">Metal-binding</keyword>
<evidence type="ECO:0000313" key="12">
    <source>
        <dbReference type="Proteomes" id="UP000267342"/>
    </source>
</evidence>
<gene>
    <name evidence="9" type="primary">ackA</name>
    <name evidence="11" type="ORF">ZBT109_2281</name>
</gene>
<accession>A0A348HHB1</accession>
<feature type="site" description="Transition state stabilizer" evidence="9">
    <location>
        <position position="240"/>
    </location>
</feature>
<dbReference type="GO" id="GO:0000287">
    <property type="term" value="F:magnesium ion binding"/>
    <property type="evidence" value="ECO:0007669"/>
    <property type="project" value="UniProtKB-UniRule"/>
</dbReference>
<comment type="cofactor">
    <cofactor evidence="9">
        <name>Mg(2+)</name>
        <dbReference type="ChEBI" id="CHEBI:18420"/>
    </cofactor>
    <cofactor evidence="9">
        <name>Mn(2+)</name>
        <dbReference type="ChEBI" id="CHEBI:29035"/>
    </cofactor>
    <text evidence="9">Mg(2+). Can also accept Mn(2+).</text>
</comment>
<evidence type="ECO:0000313" key="11">
    <source>
        <dbReference type="EMBL" id="BBG31013.1"/>
    </source>
</evidence>
<feature type="binding site" evidence="9">
    <location>
        <begin position="330"/>
        <end position="334"/>
    </location>
    <ligand>
        <name>ATP</name>
        <dbReference type="ChEBI" id="CHEBI:30616"/>
    </ligand>
</feature>
<dbReference type="PANTHER" id="PTHR21060">
    <property type="entry name" value="ACETATE KINASE"/>
    <property type="match status" value="1"/>
</dbReference>
<dbReference type="PROSITE" id="PS01076">
    <property type="entry name" value="ACETATE_KINASE_2"/>
    <property type="match status" value="1"/>
</dbReference>
<dbReference type="SUPFAM" id="SSF53067">
    <property type="entry name" value="Actin-like ATPase domain"/>
    <property type="match status" value="2"/>
</dbReference>
<dbReference type="GO" id="GO:0006085">
    <property type="term" value="P:acetyl-CoA biosynthetic process"/>
    <property type="evidence" value="ECO:0007669"/>
    <property type="project" value="UniProtKB-UniRule"/>
</dbReference>
<sequence length="398" mass="42059">MAHDAQRILVLNCGSSSLKFALLSPEGTQTWLSGLVECLGMDNASVTIKQGNEKTTFGLPNGGHEEAIALLLDHLEALGWRDSVIAVGHRVVNGGELFDRPVLVTPEVEAGIEALCSLAPLHNPSNLMGIRAAGKAFPGLPQVAVFDTAFHQTMPPSAYRYAIPPRFYTEYGVRRYGAHGTSHDYVARQAVELLNLDPEDHNILVAHLGNGASVAAVQNGRSVDTTMGMTPLEGLVMGTRSGDIDPGAIFHIARQTGMGIDELDDLLNKKSGLIGMTGLSSDYRTVRDAAAEGHEQAQLALGVTVHRLARLLGGLATNFPRLDALIFTGGIGENAPTLRAATAKRLALLGVAVDAERNDAAMGCTRVISPEGTNGPLVAVIPTNEELMIARSTAELIG</sequence>
<dbReference type="InterPro" id="IPR023865">
    <property type="entry name" value="Aliphatic_acid_kinase_CS"/>
</dbReference>
<feature type="site" description="Transition state stabilizer" evidence="9">
    <location>
        <position position="179"/>
    </location>
</feature>
<dbReference type="RefSeq" id="WP_027706175.1">
    <property type="nucleotide sequence ID" value="NZ_AP018933.1"/>
</dbReference>
<dbReference type="OrthoDB" id="9802453at2"/>
<dbReference type="HAMAP" id="MF_00020">
    <property type="entry name" value="Acetate_kinase"/>
    <property type="match status" value="1"/>
</dbReference>
<feature type="binding site" evidence="9">
    <location>
        <position position="90"/>
    </location>
    <ligand>
        <name>substrate</name>
    </ligand>
</feature>
<keyword evidence="2 9" id="KW-0963">Cytoplasm</keyword>
<dbReference type="InterPro" id="IPR004372">
    <property type="entry name" value="Ac/propionate_kinase"/>
</dbReference>
<evidence type="ECO:0000256" key="7">
    <source>
        <dbReference type="ARBA" id="ARBA00022840"/>
    </source>
</evidence>
<organism evidence="11 12">
    <name type="scientific">Zymobacter palmae</name>
    <dbReference type="NCBI Taxonomy" id="33074"/>
    <lineage>
        <taxon>Bacteria</taxon>
        <taxon>Pseudomonadati</taxon>
        <taxon>Pseudomonadota</taxon>
        <taxon>Gammaproteobacteria</taxon>
        <taxon>Oceanospirillales</taxon>
        <taxon>Halomonadaceae</taxon>
        <taxon>Zymobacter group</taxon>
        <taxon>Zymobacter</taxon>
    </lineage>
</organism>
<comment type="similarity">
    <text evidence="1 9 10">Belongs to the acetokinase family.</text>
</comment>
<evidence type="ECO:0000256" key="9">
    <source>
        <dbReference type="HAMAP-Rule" id="MF_00020"/>
    </source>
</evidence>
<dbReference type="EMBL" id="AP018933">
    <property type="protein sequence ID" value="BBG31013.1"/>
    <property type="molecule type" value="Genomic_DNA"/>
</dbReference>
<dbReference type="Gene3D" id="3.30.420.40">
    <property type="match status" value="2"/>
</dbReference>
<dbReference type="UniPathway" id="UPA00340">
    <property type="reaction ID" value="UER00458"/>
</dbReference>
<proteinExistence type="inferred from homology"/>
<dbReference type="GO" id="GO:0005829">
    <property type="term" value="C:cytosol"/>
    <property type="evidence" value="ECO:0007669"/>
    <property type="project" value="TreeGrafter"/>
</dbReference>
<dbReference type="GO" id="GO:0008776">
    <property type="term" value="F:acetate kinase activity"/>
    <property type="evidence" value="ECO:0007669"/>
    <property type="project" value="UniProtKB-UniRule"/>
</dbReference>
<dbReference type="KEGG" id="zpl:ZBT109_2281"/>
<dbReference type="AlphaFoldDB" id="A0A348HHB1"/>
<comment type="subunit">
    <text evidence="9">Homodimer.</text>
</comment>
<feature type="binding site" evidence="9">
    <location>
        <begin position="207"/>
        <end position="211"/>
    </location>
    <ligand>
        <name>ATP</name>
        <dbReference type="ChEBI" id="CHEBI:30616"/>
    </ligand>
</feature>
<protein>
    <recommendedName>
        <fullName evidence="9">Acetate kinase</fullName>
        <ecNumber evidence="9">2.7.2.1</ecNumber>
    </recommendedName>
    <alternativeName>
        <fullName evidence="9">Acetokinase</fullName>
    </alternativeName>
</protein>
<dbReference type="InterPro" id="IPR043129">
    <property type="entry name" value="ATPase_NBD"/>
</dbReference>
<keyword evidence="6 9" id="KW-0418">Kinase</keyword>
<feature type="active site" description="Proton donor/acceptor" evidence="9">
    <location>
        <position position="147"/>
    </location>
</feature>
<keyword evidence="5 9" id="KW-0547">Nucleotide-binding</keyword>
<dbReference type="PIRSF" id="PIRSF000722">
    <property type="entry name" value="Acetate_prop_kin"/>
    <property type="match status" value="1"/>
</dbReference>
<dbReference type="CDD" id="cd24010">
    <property type="entry name" value="ASKHA_NBD_AcK_PK"/>
    <property type="match status" value="1"/>
</dbReference>
<dbReference type="EC" id="2.7.2.1" evidence="9"/>
<comment type="function">
    <text evidence="9">Catalyzes the formation of acetyl phosphate from acetate and ATP. Can also catalyze the reverse reaction.</text>
</comment>
<reference evidence="11 12" key="1">
    <citation type="submission" date="2018-09" db="EMBL/GenBank/DDBJ databases">
        <title>Zymobacter palmae IAM14233 (=T109) whole genome analysis.</title>
        <authorList>
            <person name="Yanase H."/>
        </authorList>
    </citation>
    <scope>NUCLEOTIDE SEQUENCE [LARGE SCALE GENOMIC DNA]</scope>
    <source>
        <strain evidence="11 12">IAM14233</strain>
    </source>
</reference>
<comment type="pathway">
    <text evidence="9">Metabolic intermediate biosynthesis; acetyl-CoA biosynthesis; acetyl-CoA from acetate: step 1/2.</text>
</comment>
<keyword evidence="12" id="KW-1185">Reference proteome</keyword>
<evidence type="ECO:0000256" key="8">
    <source>
        <dbReference type="ARBA" id="ARBA00022842"/>
    </source>
</evidence>
<evidence type="ECO:0000256" key="6">
    <source>
        <dbReference type="ARBA" id="ARBA00022777"/>
    </source>
</evidence>
<dbReference type="PROSITE" id="PS01075">
    <property type="entry name" value="ACETATE_KINASE_1"/>
    <property type="match status" value="1"/>
</dbReference>
<feature type="binding site" evidence="9">
    <location>
        <position position="12"/>
    </location>
    <ligand>
        <name>Mg(2+)</name>
        <dbReference type="ChEBI" id="CHEBI:18420"/>
    </ligand>
</feature>
<keyword evidence="8 9" id="KW-0460">Magnesium</keyword>
<evidence type="ECO:0000256" key="4">
    <source>
        <dbReference type="ARBA" id="ARBA00022723"/>
    </source>
</evidence>
<dbReference type="STRING" id="1123510.GCA_000620025_01258"/>
<comment type="catalytic activity">
    <reaction evidence="9">
        <text>acetate + ATP = acetyl phosphate + ADP</text>
        <dbReference type="Rhea" id="RHEA:11352"/>
        <dbReference type="ChEBI" id="CHEBI:22191"/>
        <dbReference type="ChEBI" id="CHEBI:30089"/>
        <dbReference type="ChEBI" id="CHEBI:30616"/>
        <dbReference type="ChEBI" id="CHEBI:456216"/>
        <dbReference type="EC" id="2.7.2.1"/>
    </reaction>
</comment>
<keyword evidence="7 9" id="KW-0067">ATP-binding</keyword>
<comment type="subcellular location">
    <subcellularLocation>
        <location evidence="9">Cytoplasm</location>
    </subcellularLocation>
</comment>
<feature type="binding site" evidence="9">
    <location>
        <position position="385"/>
    </location>
    <ligand>
        <name>Mg(2+)</name>
        <dbReference type="ChEBI" id="CHEBI:18420"/>
    </ligand>
</feature>
<dbReference type="GO" id="GO:0005524">
    <property type="term" value="F:ATP binding"/>
    <property type="evidence" value="ECO:0007669"/>
    <property type="project" value="UniProtKB-KW"/>
</dbReference>
<dbReference type="Pfam" id="PF00871">
    <property type="entry name" value="Acetate_kinase"/>
    <property type="match status" value="1"/>
</dbReference>
<keyword evidence="3 9" id="KW-0808">Transferase</keyword>
<dbReference type="NCBIfam" id="TIGR00016">
    <property type="entry name" value="ackA"/>
    <property type="match status" value="1"/>
</dbReference>
<evidence type="ECO:0000256" key="3">
    <source>
        <dbReference type="ARBA" id="ARBA00022679"/>
    </source>
</evidence>
<dbReference type="GO" id="GO:0006083">
    <property type="term" value="P:acetate metabolic process"/>
    <property type="evidence" value="ECO:0007669"/>
    <property type="project" value="TreeGrafter"/>
</dbReference>
<evidence type="ECO:0000256" key="2">
    <source>
        <dbReference type="ARBA" id="ARBA00022490"/>
    </source>
</evidence>
<dbReference type="InterPro" id="IPR000890">
    <property type="entry name" value="Aliphatic_acid_kin_short-chain"/>
</dbReference>
<feature type="binding site" evidence="9">
    <location>
        <position position="19"/>
    </location>
    <ligand>
        <name>ATP</name>
        <dbReference type="ChEBI" id="CHEBI:30616"/>
    </ligand>
</feature>
<evidence type="ECO:0000256" key="5">
    <source>
        <dbReference type="ARBA" id="ARBA00022741"/>
    </source>
</evidence>
<evidence type="ECO:0000256" key="10">
    <source>
        <dbReference type="RuleBase" id="RU003835"/>
    </source>
</evidence>
<dbReference type="PANTHER" id="PTHR21060:SF21">
    <property type="entry name" value="ACETATE KINASE"/>
    <property type="match status" value="1"/>
</dbReference>
<feature type="binding site" evidence="9">
    <location>
        <begin position="282"/>
        <end position="284"/>
    </location>
    <ligand>
        <name>ATP</name>
        <dbReference type="ChEBI" id="CHEBI:30616"/>
    </ligand>
</feature>
<name>A0A348HHB1_9GAMM</name>
<evidence type="ECO:0000256" key="1">
    <source>
        <dbReference type="ARBA" id="ARBA00008748"/>
    </source>
</evidence>